<dbReference type="EMBL" id="JBHUDJ010000002">
    <property type="protein sequence ID" value="MFD1586123.1"/>
    <property type="molecule type" value="Genomic_DNA"/>
</dbReference>
<dbReference type="InterPro" id="IPR007941">
    <property type="entry name" value="DUF726"/>
</dbReference>
<organism evidence="6 7">
    <name type="scientific">Halorientalis brevis</name>
    <dbReference type="NCBI Taxonomy" id="1126241"/>
    <lineage>
        <taxon>Archaea</taxon>
        <taxon>Methanobacteriati</taxon>
        <taxon>Methanobacteriota</taxon>
        <taxon>Stenosarchaea group</taxon>
        <taxon>Halobacteria</taxon>
        <taxon>Halobacteriales</taxon>
        <taxon>Haloarculaceae</taxon>
        <taxon>Halorientalis</taxon>
    </lineage>
</organism>
<dbReference type="Proteomes" id="UP001597119">
    <property type="component" value="Unassembled WGS sequence"/>
</dbReference>
<dbReference type="InterPro" id="IPR029058">
    <property type="entry name" value="AB_hydrolase_fold"/>
</dbReference>
<gene>
    <name evidence="6" type="ORF">ACFR9U_03950</name>
</gene>
<dbReference type="RefSeq" id="WP_247376514.1">
    <property type="nucleotide sequence ID" value="NZ_JALLGV010000002.1"/>
</dbReference>
<proteinExistence type="predicted"/>
<keyword evidence="7" id="KW-1185">Reference proteome</keyword>
<keyword evidence="4" id="KW-0472">Membrane</keyword>
<keyword evidence="3" id="KW-1133">Transmembrane helix</keyword>
<dbReference type="Gene3D" id="3.40.50.1820">
    <property type="entry name" value="alpha/beta hydrolase"/>
    <property type="match status" value="1"/>
</dbReference>
<evidence type="ECO:0000256" key="2">
    <source>
        <dbReference type="ARBA" id="ARBA00022692"/>
    </source>
</evidence>
<feature type="compositionally biased region" description="Low complexity" evidence="5">
    <location>
        <begin position="1"/>
        <end position="17"/>
    </location>
</feature>
<reference evidence="6 7" key="1">
    <citation type="journal article" date="2019" name="Int. J. Syst. Evol. Microbiol.">
        <title>The Global Catalogue of Microorganisms (GCM) 10K type strain sequencing project: providing services to taxonomists for standard genome sequencing and annotation.</title>
        <authorList>
            <consortium name="The Broad Institute Genomics Platform"/>
            <consortium name="The Broad Institute Genome Sequencing Center for Infectious Disease"/>
            <person name="Wu L."/>
            <person name="Ma J."/>
        </authorList>
    </citation>
    <scope>NUCLEOTIDE SEQUENCE [LARGE SCALE GENOMIC DNA]</scope>
    <source>
        <strain evidence="6 7">CGMCC 1.12125</strain>
    </source>
</reference>
<sequence>MGVVSASGTAAAGSSTANADAPSDYPRVTTRDHFDDDANLADGETAFSYQKAGDFAGIGDEPLTLFVHGWMNSEDDALDGAYECQLALEANGYGGDTAAFSWDSDQGDSLDLGWADAKDIAEKNGPKLANFVTDWNANVGTDVRLVAHSLGARVTIFAMESLETDFGAADAVTSATLLGGAVAEDAVSLDAGWFDSEYGDHIEYAAEQFDNFHDDGDPILEYVYETREWEDAVGEKGCDGPEPDNYTDFDVTDQVDAHGDYYKRDVGVADQIVAQW</sequence>
<comment type="subcellular location">
    <subcellularLocation>
        <location evidence="1">Membrane</location>
        <topology evidence="1">Multi-pass membrane protein</topology>
    </subcellularLocation>
</comment>
<comment type="caution">
    <text evidence="6">The sequence shown here is derived from an EMBL/GenBank/DDBJ whole genome shotgun (WGS) entry which is preliminary data.</text>
</comment>
<keyword evidence="2" id="KW-0812">Transmembrane</keyword>
<accession>A0ABD6C774</accession>
<protein>
    <submittedName>
        <fullName evidence="6">DUF726 domain-containing protein</fullName>
    </submittedName>
</protein>
<dbReference type="AlphaFoldDB" id="A0ABD6C774"/>
<evidence type="ECO:0000256" key="5">
    <source>
        <dbReference type="SAM" id="MobiDB-lite"/>
    </source>
</evidence>
<dbReference type="GO" id="GO:0016020">
    <property type="term" value="C:membrane"/>
    <property type="evidence" value="ECO:0007669"/>
    <property type="project" value="UniProtKB-SubCell"/>
</dbReference>
<evidence type="ECO:0000313" key="6">
    <source>
        <dbReference type="EMBL" id="MFD1586123.1"/>
    </source>
</evidence>
<evidence type="ECO:0000313" key="7">
    <source>
        <dbReference type="Proteomes" id="UP001597119"/>
    </source>
</evidence>
<evidence type="ECO:0000256" key="1">
    <source>
        <dbReference type="ARBA" id="ARBA00004141"/>
    </source>
</evidence>
<evidence type="ECO:0000256" key="3">
    <source>
        <dbReference type="ARBA" id="ARBA00022989"/>
    </source>
</evidence>
<feature type="region of interest" description="Disordered" evidence="5">
    <location>
        <begin position="1"/>
        <end position="36"/>
    </location>
</feature>
<dbReference type="SUPFAM" id="SSF53474">
    <property type="entry name" value="alpha/beta-Hydrolases"/>
    <property type="match status" value="1"/>
</dbReference>
<evidence type="ECO:0000256" key="4">
    <source>
        <dbReference type="ARBA" id="ARBA00023136"/>
    </source>
</evidence>
<name>A0ABD6C774_9EURY</name>
<dbReference type="Pfam" id="PF05277">
    <property type="entry name" value="DUF726"/>
    <property type="match status" value="1"/>
</dbReference>